<name>A0A3M7QUI4_BRAPC</name>
<evidence type="ECO:0000313" key="1">
    <source>
        <dbReference type="EMBL" id="RNA15016.1"/>
    </source>
</evidence>
<sequence length="65" mass="7425">MSVFLVKTKNWSIPPIAPLINPKHQILQNHVTAPIKFVDRLETMRQNLCHYGPGACRSEKLSIRS</sequence>
<keyword evidence="2" id="KW-1185">Reference proteome</keyword>
<organism evidence="1 2">
    <name type="scientific">Brachionus plicatilis</name>
    <name type="common">Marine rotifer</name>
    <name type="synonym">Brachionus muelleri</name>
    <dbReference type="NCBI Taxonomy" id="10195"/>
    <lineage>
        <taxon>Eukaryota</taxon>
        <taxon>Metazoa</taxon>
        <taxon>Spiralia</taxon>
        <taxon>Gnathifera</taxon>
        <taxon>Rotifera</taxon>
        <taxon>Eurotatoria</taxon>
        <taxon>Monogononta</taxon>
        <taxon>Pseudotrocha</taxon>
        <taxon>Ploima</taxon>
        <taxon>Brachionidae</taxon>
        <taxon>Brachionus</taxon>
    </lineage>
</organism>
<protein>
    <submittedName>
        <fullName evidence="1">Uncharacterized protein</fullName>
    </submittedName>
</protein>
<proteinExistence type="predicted"/>
<dbReference type="Proteomes" id="UP000276133">
    <property type="component" value="Unassembled WGS sequence"/>
</dbReference>
<accession>A0A3M7QUI4</accession>
<comment type="caution">
    <text evidence="1">The sequence shown here is derived from an EMBL/GenBank/DDBJ whole genome shotgun (WGS) entry which is preliminary data.</text>
</comment>
<dbReference type="AlphaFoldDB" id="A0A3M7QUI4"/>
<evidence type="ECO:0000313" key="2">
    <source>
        <dbReference type="Proteomes" id="UP000276133"/>
    </source>
</evidence>
<reference evidence="1 2" key="1">
    <citation type="journal article" date="2018" name="Sci. Rep.">
        <title>Genomic signatures of local adaptation to the degree of environmental predictability in rotifers.</title>
        <authorList>
            <person name="Franch-Gras L."/>
            <person name="Hahn C."/>
            <person name="Garcia-Roger E.M."/>
            <person name="Carmona M.J."/>
            <person name="Serra M."/>
            <person name="Gomez A."/>
        </authorList>
    </citation>
    <scope>NUCLEOTIDE SEQUENCE [LARGE SCALE GENOMIC DNA]</scope>
    <source>
        <strain evidence="1">HYR1</strain>
    </source>
</reference>
<dbReference type="EMBL" id="REGN01005059">
    <property type="protein sequence ID" value="RNA15016.1"/>
    <property type="molecule type" value="Genomic_DNA"/>
</dbReference>
<gene>
    <name evidence="1" type="ORF">BpHYR1_009661</name>
</gene>